<evidence type="ECO:0000256" key="1">
    <source>
        <dbReference type="SAM" id="Phobius"/>
    </source>
</evidence>
<keyword evidence="1" id="KW-0472">Membrane</keyword>
<dbReference type="EMBL" id="JAYJLD010000070">
    <property type="protein sequence ID" value="MEB3104040.1"/>
    <property type="molecule type" value="Genomic_DNA"/>
</dbReference>
<keyword evidence="1" id="KW-0812">Transmembrane</keyword>
<reference evidence="2" key="1">
    <citation type="submission" date="2023-12" db="EMBL/GenBank/DDBJ databases">
        <title>Fervidustalea candida gen. nov., sp. nov., a novel member of the family Paenibacillaceae isolated from a geothermal area.</title>
        <authorList>
            <person name="Li W.-J."/>
            <person name="Jiao J.-Y."/>
            <person name="Chen Y."/>
        </authorList>
    </citation>
    <scope>NUCLEOTIDE SEQUENCE</scope>
    <source>
        <strain evidence="2">SYSU GA230002</strain>
    </source>
</reference>
<keyword evidence="3" id="KW-1185">Reference proteome</keyword>
<keyword evidence="1" id="KW-1133">Transmembrane helix</keyword>
<protein>
    <recommendedName>
        <fullName evidence="4">DUF4129 domain-containing protein</fullName>
    </recommendedName>
</protein>
<accession>A0ABU5ZR60</accession>
<dbReference type="Proteomes" id="UP001310386">
    <property type="component" value="Unassembled WGS sequence"/>
</dbReference>
<evidence type="ECO:0000313" key="3">
    <source>
        <dbReference type="Proteomes" id="UP001310386"/>
    </source>
</evidence>
<feature type="transmembrane region" description="Helical" evidence="1">
    <location>
        <begin position="62"/>
        <end position="83"/>
    </location>
</feature>
<sequence length="203" mass="23729">MDNRFRLDEDREKLRQILFGEEFTAYHQERANVSDAWLEKLGEWLAKWFPKASIPGGTARTVSYGIIILVIALLLMLIVWYTLQIIRQRKLKKRMLICDEDMQKPYSFFLDQAKALAEKKDVREAIRHAFLALLFYLEHRECVKVERWKTNWEYVRELRENRGGGGMGSRIPAGGRLFSNGYGTAGRPRMKASFIGISMISHR</sequence>
<evidence type="ECO:0000313" key="2">
    <source>
        <dbReference type="EMBL" id="MEB3104040.1"/>
    </source>
</evidence>
<organism evidence="2 3">
    <name type="scientific">Ferviditalea candida</name>
    <dbReference type="NCBI Taxonomy" id="3108399"/>
    <lineage>
        <taxon>Bacteria</taxon>
        <taxon>Bacillati</taxon>
        <taxon>Bacillota</taxon>
        <taxon>Bacilli</taxon>
        <taxon>Bacillales</taxon>
        <taxon>Paenibacillaceae</taxon>
        <taxon>Ferviditalea</taxon>
    </lineage>
</organism>
<name>A0ABU5ZR60_9BACL</name>
<evidence type="ECO:0008006" key="4">
    <source>
        <dbReference type="Google" id="ProtNLM"/>
    </source>
</evidence>
<gene>
    <name evidence="2" type="ORF">VF724_20725</name>
</gene>
<dbReference type="RefSeq" id="WP_371756167.1">
    <property type="nucleotide sequence ID" value="NZ_JAYJLD010000070.1"/>
</dbReference>
<comment type="caution">
    <text evidence="2">The sequence shown here is derived from an EMBL/GenBank/DDBJ whole genome shotgun (WGS) entry which is preliminary data.</text>
</comment>
<proteinExistence type="predicted"/>